<dbReference type="GO" id="GO:0005886">
    <property type="term" value="C:plasma membrane"/>
    <property type="evidence" value="ECO:0007669"/>
    <property type="project" value="UniProtKB-SubCell"/>
</dbReference>
<evidence type="ECO:0000256" key="2">
    <source>
        <dbReference type="ARBA" id="ARBA00022475"/>
    </source>
</evidence>
<keyword evidence="5 6" id="KW-0472">Membrane</keyword>
<evidence type="ECO:0000256" key="5">
    <source>
        <dbReference type="ARBA" id="ARBA00023136"/>
    </source>
</evidence>
<dbReference type="STRING" id="406100.SAMN04488052_10661"/>
<evidence type="ECO:0000256" key="4">
    <source>
        <dbReference type="ARBA" id="ARBA00022989"/>
    </source>
</evidence>
<comment type="subcellular location">
    <subcellularLocation>
        <location evidence="1">Cell membrane</location>
        <topology evidence="1">Multi-pass membrane protein</topology>
    </subcellularLocation>
</comment>
<dbReference type="Proteomes" id="UP000199657">
    <property type="component" value="Unassembled WGS sequence"/>
</dbReference>
<dbReference type="Pfam" id="PF03899">
    <property type="entry name" value="ATP-synt_I"/>
    <property type="match status" value="1"/>
</dbReference>
<keyword evidence="2" id="KW-1003">Cell membrane</keyword>
<evidence type="ECO:0000256" key="3">
    <source>
        <dbReference type="ARBA" id="ARBA00022692"/>
    </source>
</evidence>
<feature type="transmembrane region" description="Helical" evidence="6">
    <location>
        <begin position="39"/>
        <end position="72"/>
    </location>
</feature>
<protein>
    <submittedName>
        <fullName evidence="7">ATP synthase I chain</fullName>
    </submittedName>
</protein>
<gene>
    <name evidence="7" type="ORF">SAMN04488052_10661</name>
</gene>
<evidence type="ECO:0000256" key="1">
    <source>
        <dbReference type="ARBA" id="ARBA00004651"/>
    </source>
</evidence>
<keyword evidence="4 6" id="KW-1133">Transmembrane helix</keyword>
<organism evidence="7 8">
    <name type="scientific">Aquisalimonas asiatica</name>
    <dbReference type="NCBI Taxonomy" id="406100"/>
    <lineage>
        <taxon>Bacteria</taxon>
        <taxon>Pseudomonadati</taxon>
        <taxon>Pseudomonadota</taxon>
        <taxon>Gammaproteobacteria</taxon>
        <taxon>Chromatiales</taxon>
        <taxon>Ectothiorhodospiraceae</taxon>
        <taxon>Aquisalimonas</taxon>
    </lineage>
</organism>
<evidence type="ECO:0000313" key="7">
    <source>
        <dbReference type="EMBL" id="SEP00456.1"/>
    </source>
</evidence>
<dbReference type="AlphaFoldDB" id="A0A1H8UBH8"/>
<evidence type="ECO:0000313" key="8">
    <source>
        <dbReference type="Proteomes" id="UP000199657"/>
    </source>
</evidence>
<evidence type="ECO:0000256" key="6">
    <source>
        <dbReference type="SAM" id="Phobius"/>
    </source>
</evidence>
<dbReference type="InterPro" id="IPR005598">
    <property type="entry name" value="ATP_synth_I"/>
</dbReference>
<dbReference type="EMBL" id="FOEG01000006">
    <property type="protein sequence ID" value="SEP00456.1"/>
    <property type="molecule type" value="Genomic_DNA"/>
</dbReference>
<name>A0A1H8UBH8_9GAMM</name>
<keyword evidence="8" id="KW-1185">Reference proteome</keyword>
<accession>A0A1H8UBH8</accession>
<reference evidence="7 8" key="1">
    <citation type="submission" date="2016-10" db="EMBL/GenBank/DDBJ databases">
        <authorList>
            <person name="de Groot N.N."/>
        </authorList>
    </citation>
    <scope>NUCLEOTIDE SEQUENCE [LARGE SCALE GENOMIC DNA]</scope>
    <source>
        <strain evidence="7 8">CGMCC 1.6291</strain>
    </source>
</reference>
<proteinExistence type="predicted"/>
<sequence>MAILPALYLAVKVFSVPADAEPKRIVGAFYRGEVLKFGLTVVLFAIALQVFASAFAPLITTYILAILVYWLALRAGAG</sequence>
<keyword evidence="3 6" id="KW-0812">Transmembrane</keyword>